<reference evidence="1 2" key="1">
    <citation type="submission" date="2019-10" db="EMBL/GenBank/DDBJ databases">
        <authorList>
            <person name="Irmler S."/>
            <person name="Berthoud H."/>
            <person name="Roetschi A."/>
            <person name="Arias E."/>
            <person name="Shani N."/>
            <person name="Wuethrich D."/>
            <person name="Bruggmann R."/>
        </authorList>
    </citation>
    <scope>NUCLEOTIDE SEQUENCE [LARGE SCALE GENOMIC DNA]</scope>
    <source>
        <strain evidence="1 2">FAM13073</strain>
    </source>
</reference>
<proteinExistence type="predicted"/>
<evidence type="ECO:0000313" key="2">
    <source>
        <dbReference type="Proteomes" id="UP000472573"/>
    </source>
</evidence>
<reference evidence="2" key="2">
    <citation type="submission" date="2020-03" db="EMBL/GenBank/DDBJ databases">
        <title>SpeciesPrimer: A bioinformatics pipeline dedicated to the design of qPCR primers for the quantification of bacterial species.</title>
        <authorList>
            <person name="Dreier M."/>
            <person name="Berthoud H."/>
            <person name="Shani N."/>
            <person name="Wechsler D."/>
            <person name="Junier P."/>
        </authorList>
    </citation>
    <scope>NUCLEOTIDE SEQUENCE [LARGE SCALE GENOMIC DNA]</scope>
    <source>
        <strain evidence="2">FAM13073</strain>
    </source>
</reference>
<gene>
    <name evidence="1" type="ORF">GBO79_01115</name>
</gene>
<keyword evidence="2" id="KW-1185">Reference proteome</keyword>
<dbReference type="Proteomes" id="UP000472573">
    <property type="component" value="Unassembled WGS sequence"/>
</dbReference>
<dbReference type="Gene3D" id="3.30.2000.30">
    <property type="match status" value="1"/>
</dbReference>
<dbReference type="RefSeq" id="WP_158190620.1">
    <property type="nucleotide sequence ID" value="NZ_CP046938.1"/>
</dbReference>
<name>A0ABQ6XK25_PEDPE</name>
<dbReference type="InterPro" id="IPR053745">
    <property type="entry name" value="Viral_Tail_Comp_sf"/>
</dbReference>
<protein>
    <submittedName>
        <fullName evidence="1">Uncharacterized protein</fullName>
    </submittedName>
</protein>
<comment type="caution">
    <text evidence="1">The sequence shown here is derived from an EMBL/GenBank/DDBJ whole genome shotgun (WGS) entry which is preliminary data.</text>
</comment>
<dbReference type="EMBL" id="WENB01000001">
    <property type="protein sequence ID" value="KAF0414951.1"/>
    <property type="molecule type" value="Genomic_DNA"/>
</dbReference>
<organism evidence="1 2">
    <name type="scientific">Pediococcus pentosaceus</name>
    <dbReference type="NCBI Taxonomy" id="1255"/>
    <lineage>
        <taxon>Bacteria</taxon>
        <taxon>Bacillati</taxon>
        <taxon>Bacillota</taxon>
        <taxon>Bacilli</taxon>
        <taxon>Lactobacillales</taxon>
        <taxon>Lactobacillaceae</taxon>
        <taxon>Pediococcus</taxon>
    </lineage>
</organism>
<evidence type="ECO:0000313" key="1">
    <source>
        <dbReference type="EMBL" id="KAF0414951.1"/>
    </source>
</evidence>
<accession>A0ABQ6XK25</accession>
<sequence>MVKIRQSPSQDVFNYFYNLSQEWGYNTFEFLPPAENDVEYPFVQIGEVGEVPGNTKTELTGAITLTINCWGTYKQRLAISEMVERFFYASIGHINTENYSYYGQVQQQSKQIITDTSVPDTTFMRGIVMIKLQIQ</sequence>